<organism evidence="2 3">
    <name type="scientific">Pseudonocardia humida</name>
    <dbReference type="NCBI Taxonomy" id="2800819"/>
    <lineage>
        <taxon>Bacteria</taxon>
        <taxon>Bacillati</taxon>
        <taxon>Actinomycetota</taxon>
        <taxon>Actinomycetes</taxon>
        <taxon>Pseudonocardiales</taxon>
        <taxon>Pseudonocardiaceae</taxon>
        <taxon>Pseudonocardia</taxon>
    </lineage>
</organism>
<dbReference type="RefSeq" id="WP_252441483.1">
    <property type="nucleotide sequence ID" value="NZ_JAGSOV010000046.1"/>
</dbReference>
<proteinExistence type="predicted"/>
<evidence type="ECO:0000256" key="1">
    <source>
        <dbReference type="SAM" id="MobiDB-lite"/>
    </source>
</evidence>
<gene>
    <name evidence="2" type="ORF">KDL28_22540</name>
</gene>
<evidence type="ECO:0000313" key="2">
    <source>
        <dbReference type="EMBL" id="MCO1657845.1"/>
    </source>
</evidence>
<dbReference type="EMBL" id="JAGSOV010000046">
    <property type="protein sequence ID" value="MCO1657845.1"/>
    <property type="molecule type" value="Genomic_DNA"/>
</dbReference>
<comment type="caution">
    <text evidence="2">The sequence shown here is derived from an EMBL/GenBank/DDBJ whole genome shotgun (WGS) entry which is preliminary data.</text>
</comment>
<evidence type="ECO:0008006" key="4">
    <source>
        <dbReference type="Google" id="ProtNLM"/>
    </source>
</evidence>
<name>A0ABT1A4F4_9PSEU</name>
<evidence type="ECO:0000313" key="3">
    <source>
        <dbReference type="Proteomes" id="UP001165283"/>
    </source>
</evidence>
<protein>
    <recommendedName>
        <fullName evidence="4">Phosphodiesterase</fullName>
    </recommendedName>
</protein>
<feature type="region of interest" description="Disordered" evidence="1">
    <location>
        <begin position="225"/>
        <end position="246"/>
    </location>
</feature>
<reference evidence="2" key="1">
    <citation type="submission" date="2021-04" db="EMBL/GenBank/DDBJ databases">
        <title>Pseudonocardia sp. nov., isolated from sandy soil of mangrove forest.</title>
        <authorList>
            <person name="Zan Z."/>
            <person name="Huang R."/>
            <person name="Liu W."/>
        </authorList>
    </citation>
    <scope>NUCLEOTIDE SEQUENCE</scope>
    <source>
        <strain evidence="2">S2-4</strain>
    </source>
</reference>
<sequence>MTTVQRALGRAVESVFGTVARVRAGRALHSVGVAFDGRLTLDPDSLFGAAVGGAPGRPAVVRLSKSVGLPGGLPDLLGVALRVPAGDGRIDGEDDLFDLLLASTGRHRPAHLALLPSGRWWGSPYSTLLPYRARGRLVLLGLDAGDAPRTMPADPGTAAALVAGGRVRMAVTELPLRDALGHPRVVGELVLESVRDPAQPPITFDPVLNHLPDLHPARPLTALRERAYTGSRRGRQAEPAGLRRRP</sequence>
<dbReference type="Proteomes" id="UP001165283">
    <property type="component" value="Unassembled WGS sequence"/>
</dbReference>
<accession>A0ABT1A4F4</accession>
<keyword evidence="3" id="KW-1185">Reference proteome</keyword>